<sequence length="117" mass="12650">MPGPDPAGTTPAPVGGDGVIHLGDRRTTRADRQEPTTGPHDEPADTPEARLAQTIQAMYLSRRRTLTDPETAEAYDIAIDAFTLIVNGAQARGGLRPEDHDLLQRMLDTARRAPTIL</sequence>
<evidence type="ECO:0008006" key="4">
    <source>
        <dbReference type="Google" id="ProtNLM"/>
    </source>
</evidence>
<feature type="compositionally biased region" description="Basic and acidic residues" evidence="1">
    <location>
        <begin position="22"/>
        <end position="43"/>
    </location>
</feature>
<proteinExistence type="predicted"/>
<keyword evidence="3" id="KW-1185">Reference proteome</keyword>
<accession>A0ABQ3UF89</accession>
<evidence type="ECO:0000313" key="2">
    <source>
        <dbReference type="EMBL" id="GHJ34262.1"/>
    </source>
</evidence>
<organism evidence="2 3">
    <name type="scientific">Streptomyces hygroscopicus</name>
    <dbReference type="NCBI Taxonomy" id="1912"/>
    <lineage>
        <taxon>Bacteria</taxon>
        <taxon>Bacillati</taxon>
        <taxon>Actinomycetota</taxon>
        <taxon>Actinomycetes</taxon>
        <taxon>Kitasatosporales</taxon>
        <taxon>Streptomycetaceae</taxon>
        <taxon>Streptomyces</taxon>
        <taxon>Streptomyces violaceusniger group</taxon>
    </lineage>
</organism>
<gene>
    <name evidence="2" type="ORF">TPA0910_86950</name>
</gene>
<dbReference type="Proteomes" id="UP001054854">
    <property type="component" value="Unassembled WGS sequence"/>
</dbReference>
<dbReference type="EMBL" id="BNEK01000007">
    <property type="protein sequence ID" value="GHJ34262.1"/>
    <property type="molecule type" value="Genomic_DNA"/>
</dbReference>
<reference evidence="2" key="1">
    <citation type="submission" date="2024-05" db="EMBL/GenBank/DDBJ databases">
        <title>Whole genome shotgun sequence of Streptomyces hygroscopicus NBRC 113678.</title>
        <authorList>
            <person name="Komaki H."/>
            <person name="Tamura T."/>
        </authorList>
    </citation>
    <scope>NUCLEOTIDE SEQUENCE</scope>
    <source>
        <strain evidence="2">N11-34</strain>
    </source>
</reference>
<evidence type="ECO:0000256" key="1">
    <source>
        <dbReference type="SAM" id="MobiDB-lite"/>
    </source>
</evidence>
<feature type="region of interest" description="Disordered" evidence="1">
    <location>
        <begin position="1"/>
        <end position="49"/>
    </location>
</feature>
<name>A0ABQ3UF89_STRHY</name>
<evidence type="ECO:0000313" key="3">
    <source>
        <dbReference type="Proteomes" id="UP001054854"/>
    </source>
</evidence>
<comment type="caution">
    <text evidence="2">The sequence shown here is derived from an EMBL/GenBank/DDBJ whole genome shotgun (WGS) entry which is preliminary data.</text>
</comment>
<feature type="compositionally biased region" description="Low complexity" evidence="1">
    <location>
        <begin position="1"/>
        <end position="14"/>
    </location>
</feature>
<protein>
    <recommendedName>
        <fullName evidence="4">TetR family transcriptional regulator</fullName>
    </recommendedName>
</protein>
<dbReference type="RefSeq" id="WP_236260082.1">
    <property type="nucleotide sequence ID" value="NZ_BNEK01000007.1"/>
</dbReference>